<reference evidence="5" key="1">
    <citation type="submission" date="2014-03" db="EMBL/GenBank/DDBJ databases">
        <title>Complete genome of Pseudomonas balearica DSM 6083T, a sewage water isolate from an enrichment with 2-methylnaphthalene.</title>
        <authorList>
            <person name="Salva-Serra F."/>
            <person name="Jaen-Luchoro D."/>
            <person name="Busquets A."/>
            <person name="Pena A."/>
            <person name="Gomila M."/>
            <person name="Bosch R."/>
            <person name="Nogales B."/>
            <person name="Garcia-Valdes E."/>
            <person name="Lalucat J."/>
            <person name="Bennasar A."/>
        </authorList>
    </citation>
    <scope>NUCLEOTIDE SEQUENCE [LARGE SCALE GENOMIC DNA]</scope>
    <source>
        <strain evidence="5">DSM 6083</strain>
    </source>
</reference>
<dbReference type="Proteomes" id="UP000031271">
    <property type="component" value="Chromosome"/>
</dbReference>
<proteinExistence type="predicted"/>
<feature type="region of interest" description="Disordered" evidence="1">
    <location>
        <begin position="40"/>
        <end position="60"/>
    </location>
</feature>
<evidence type="ECO:0000259" key="2">
    <source>
        <dbReference type="Pfam" id="PF20661"/>
    </source>
</evidence>
<dbReference type="Pfam" id="PF20661">
    <property type="entry name" value="SutA-RBD"/>
    <property type="match status" value="1"/>
</dbReference>
<dbReference type="Proteomes" id="UP000182276">
    <property type="component" value="Unassembled WGS sequence"/>
</dbReference>
<name>A0A8D4C3B4_9GAMM</name>
<evidence type="ECO:0000313" key="6">
    <source>
        <dbReference type="Proteomes" id="UP000182276"/>
    </source>
</evidence>
<dbReference type="RefSeq" id="WP_041109617.1">
    <property type="nucleotide sequence ID" value="NZ_CP007511.1"/>
</dbReference>
<feature type="domain" description="Transcriptional regulator SutA RNAP-binding" evidence="2">
    <location>
        <begin position="15"/>
        <end position="46"/>
    </location>
</feature>
<dbReference type="GeneID" id="77260869"/>
<keyword evidence="6" id="KW-1185">Reference proteome</keyword>
<accession>A0A8D4C3B4</accession>
<reference evidence="4 6" key="2">
    <citation type="submission" date="2016-10" db="EMBL/GenBank/DDBJ databases">
        <authorList>
            <person name="Varghese N."/>
            <person name="Submissions S."/>
        </authorList>
    </citation>
    <scope>NUCLEOTIDE SEQUENCE [LARGE SCALE GENOMIC DNA]</scope>
    <source>
        <strain evidence="4 6">DSM 6083</strain>
    </source>
</reference>
<evidence type="ECO:0000256" key="1">
    <source>
        <dbReference type="SAM" id="MobiDB-lite"/>
    </source>
</evidence>
<dbReference type="AlphaFoldDB" id="A0A8D4C3B4"/>
<organism evidence="3 5">
    <name type="scientific">Stutzerimonas balearica DSM 6083</name>
    <dbReference type="NCBI Taxonomy" id="1123016"/>
    <lineage>
        <taxon>Bacteria</taxon>
        <taxon>Pseudomonadati</taxon>
        <taxon>Pseudomonadota</taxon>
        <taxon>Gammaproteobacteria</taxon>
        <taxon>Pseudomonadales</taxon>
        <taxon>Pseudomonadaceae</taxon>
        <taxon>Stutzerimonas</taxon>
    </lineage>
</organism>
<evidence type="ECO:0000313" key="4">
    <source>
        <dbReference type="EMBL" id="SDM08573.1"/>
    </source>
</evidence>
<feature type="region of interest" description="Disordered" evidence="1">
    <location>
        <begin position="1"/>
        <end position="20"/>
    </location>
</feature>
<dbReference type="EMBL" id="CP007511">
    <property type="protein sequence ID" value="AJE15955.1"/>
    <property type="molecule type" value="Genomic_DNA"/>
</dbReference>
<evidence type="ECO:0000313" key="3">
    <source>
        <dbReference type="EMBL" id="AJE15955.1"/>
    </source>
</evidence>
<sequence length="60" mass="6248">MASKASAANRKSEPAVETSESLAAQMAAYLKAGGEIQQIPTGVSGQSQTPSRQITISRKQ</sequence>
<reference evidence="3 5" key="3">
    <citation type="journal article" name="Genome Announc.">
        <title>Complete Genome Sequence of Pseudomonas balearica DSM 6083T.</title>
        <authorList>
            <person name="Bennasar-Figueras A."/>
            <person name="Salva-Serra F."/>
            <person name="Jaen-Luchoro D."/>
            <person name="Segui C."/>
            <person name="Aliaga F."/>
            <person name="Busquets A."/>
            <person name="Gomila M."/>
            <person name="Moore E.R."/>
            <person name="Lalucat J."/>
        </authorList>
    </citation>
    <scope>NUCLEOTIDE SEQUENCE [LARGE SCALE GENOMIC DNA]</scope>
    <source>
        <strain evidence="5">DSM 6083</strain>
        <strain evidence="3">DSM6083</strain>
    </source>
</reference>
<dbReference type="KEGG" id="pbm:CL52_13250"/>
<protein>
    <recommendedName>
        <fullName evidence="2">Transcriptional regulator SutA RNAP-binding domain-containing protein</fullName>
    </recommendedName>
</protein>
<evidence type="ECO:0000313" key="5">
    <source>
        <dbReference type="Proteomes" id="UP000031271"/>
    </source>
</evidence>
<dbReference type="EMBL" id="FNHO01000002">
    <property type="protein sequence ID" value="SDM08573.1"/>
    <property type="molecule type" value="Genomic_DNA"/>
</dbReference>
<dbReference type="InterPro" id="IPR049191">
    <property type="entry name" value="SutA_RBD"/>
</dbReference>
<gene>
    <name evidence="3" type="ORF">CL52_13250</name>
    <name evidence="4" type="ORF">SAMN05660875_102132</name>
</gene>